<dbReference type="AlphaFoldDB" id="A0A2P5CVY8"/>
<proteinExistence type="predicted"/>
<organism evidence="1 2">
    <name type="scientific">Parasponia andersonii</name>
    <name type="common">Sponia andersonii</name>
    <dbReference type="NCBI Taxonomy" id="3476"/>
    <lineage>
        <taxon>Eukaryota</taxon>
        <taxon>Viridiplantae</taxon>
        <taxon>Streptophyta</taxon>
        <taxon>Embryophyta</taxon>
        <taxon>Tracheophyta</taxon>
        <taxon>Spermatophyta</taxon>
        <taxon>Magnoliopsida</taxon>
        <taxon>eudicotyledons</taxon>
        <taxon>Gunneridae</taxon>
        <taxon>Pentapetalae</taxon>
        <taxon>rosids</taxon>
        <taxon>fabids</taxon>
        <taxon>Rosales</taxon>
        <taxon>Cannabaceae</taxon>
        <taxon>Parasponia</taxon>
    </lineage>
</organism>
<accession>A0A2P5CVY8</accession>
<sequence>MERSPNLSFSRFSHVLFPFYPTSPKTEVLYHFQPNRQPFGPNLVALPSPPALVPPETKLSESHCWGKSKTLTLTKIAMKIQMVAGADSGHPKTWDPGLSTCFDASFHIIGFCPSI</sequence>
<reference evidence="2" key="1">
    <citation type="submission" date="2016-06" db="EMBL/GenBank/DDBJ databases">
        <title>Parallel loss of symbiosis genes in relatives of nitrogen-fixing non-legume Parasponia.</title>
        <authorList>
            <person name="Van Velzen R."/>
            <person name="Holmer R."/>
            <person name="Bu F."/>
            <person name="Rutten L."/>
            <person name="Van Zeijl A."/>
            <person name="Liu W."/>
            <person name="Santuari L."/>
            <person name="Cao Q."/>
            <person name="Sharma T."/>
            <person name="Shen D."/>
            <person name="Roswanjaya Y."/>
            <person name="Wardhani T."/>
            <person name="Kalhor M.S."/>
            <person name="Jansen J."/>
            <person name="Van den Hoogen J."/>
            <person name="Gungor B."/>
            <person name="Hartog M."/>
            <person name="Hontelez J."/>
            <person name="Verver J."/>
            <person name="Yang W.-C."/>
            <person name="Schijlen E."/>
            <person name="Repin R."/>
            <person name="Schilthuizen M."/>
            <person name="Schranz E."/>
            <person name="Heidstra R."/>
            <person name="Miyata K."/>
            <person name="Fedorova E."/>
            <person name="Kohlen W."/>
            <person name="Bisseling T."/>
            <person name="Smit S."/>
            <person name="Geurts R."/>
        </authorList>
    </citation>
    <scope>NUCLEOTIDE SEQUENCE [LARGE SCALE GENOMIC DNA]</scope>
    <source>
        <strain evidence="2">cv. WU1-14</strain>
    </source>
</reference>
<comment type="caution">
    <text evidence="1">The sequence shown here is derived from an EMBL/GenBank/DDBJ whole genome shotgun (WGS) entry which is preliminary data.</text>
</comment>
<dbReference type="Proteomes" id="UP000237105">
    <property type="component" value="Unassembled WGS sequence"/>
</dbReference>
<name>A0A2P5CVY8_PARAD</name>
<keyword evidence="2" id="KW-1185">Reference proteome</keyword>
<evidence type="ECO:0000313" key="2">
    <source>
        <dbReference type="Proteomes" id="UP000237105"/>
    </source>
</evidence>
<dbReference type="EMBL" id="JXTB01000090">
    <property type="protein sequence ID" value="PON65215.1"/>
    <property type="molecule type" value="Genomic_DNA"/>
</dbReference>
<evidence type="ECO:0000313" key="1">
    <source>
        <dbReference type="EMBL" id="PON65215.1"/>
    </source>
</evidence>
<gene>
    <name evidence="1" type="ORF">PanWU01x14_119210</name>
</gene>
<protein>
    <submittedName>
        <fullName evidence="1">Uncharacterized protein</fullName>
    </submittedName>
</protein>